<protein>
    <submittedName>
        <fullName evidence="1">Uncharacterized protein</fullName>
    </submittedName>
</protein>
<evidence type="ECO:0000313" key="1">
    <source>
        <dbReference type="EMBL" id="KAA8478409.1"/>
    </source>
</evidence>
<evidence type="ECO:0000313" key="2">
    <source>
        <dbReference type="Proteomes" id="UP000325411"/>
    </source>
</evidence>
<comment type="caution">
    <text evidence="1">The sequence shown here is derived from an EMBL/GenBank/DDBJ whole genome shotgun (WGS) entry which is preliminary data.</text>
</comment>
<proteinExistence type="predicted"/>
<reference evidence="1 2" key="1">
    <citation type="submission" date="2019-09" db="EMBL/GenBank/DDBJ databases">
        <authorList>
            <person name="Geng P."/>
            <person name="Wan X."/>
            <person name="Zhou G."/>
            <person name="Yuan Z."/>
            <person name="Hu X."/>
        </authorList>
    </citation>
    <scope>NUCLEOTIDE SEQUENCE [LARGE SCALE GENOMIC DNA]</scope>
    <source>
        <strain evidence="1 2">EFR-4</strain>
    </source>
</reference>
<dbReference type="AlphaFoldDB" id="A0A5M9GWV3"/>
<sequence>MVNEIISTIFQIYRSQLKIYQRFFHYIDDSTRHIDLPTHNDKIKAPNHIEGSYFIQLQRIPLLFHPTEQHFPHEFACCDWCLITMVVDRSYFY</sequence>
<dbReference type="Proteomes" id="UP000325411">
    <property type="component" value="Unassembled WGS sequence"/>
</dbReference>
<name>A0A5M9GWV3_9BACI</name>
<dbReference type="EMBL" id="VXCE01000006">
    <property type="protein sequence ID" value="KAA8478409.1"/>
    <property type="molecule type" value="Genomic_DNA"/>
</dbReference>
<organism evidence="1 2">
    <name type="scientific">Bacillus paranthracis</name>
    <dbReference type="NCBI Taxonomy" id="2026186"/>
    <lineage>
        <taxon>Bacteria</taxon>
        <taxon>Bacillati</taxon>
        <taxon>Bacillota</taxon>
        <taxon>Bacilli</taxon>
        <taxon>Bacillales</taxon>
        <taxon>Bacillaceae</taxon>
        <taxon>Bacillus</taxon>
        <taxon>Bacillus cereus group</taxon>
    </lineage>
</organism>
<accession>A0A5M9GWV3</accession>
<gene>
    <name evidence="1" type="ORF">FYW06_11665</name>
</gene>